<evidence type="ECO:0000313" key="2">
    <source>
        <dbReference type="WBParaSite" id="SRDH1_62980.1"/>
    </source>
</evidence>
<organism evidence="1 2">
    <name type="scientific">Schistosoma rodhaini</name>
    <dbReference type="NCBI Taxonomy" id="6188"/>
    <lineage>
        <taxon>Eukaryota</taxon>
        <taxon>Metazoa</taxon>
        <taxon>Spiralia</taxon>
        <taxon>Lophotrochozoa</taxon>
        <taxon>Platyhelminthes</taxon>
        <taxon>Trematoda</taxon>
        <taxon>Digenea</taxon>
        <taxon>Strigeidida</taxon>
        <taxon>Schistosomatoidea</taxon>
        <taxon>Schistosomatidae</taxon>
        <taxon>Schistosoma</taxon>
    </lineage>
</organism>
<keyword evidence="1" id="KW-1185">Reference proteome</keyword>
<reference evidence="1" key="1">
    <citation type="submission" date="2022-06" db="EMBL/GenBank/DDBJ databases">
        <authorList>
            <person name="Berger JAMES D."/>
            <person name="Berger JAMES D."/>
        </authorList>
    </citation>
    <scope>NUCLEOTIDE SEQUENCE [LARGE SCALE GENOMIC DNA]</scope>
</reference>
<reference evidence="2" key="2">
    <citation type="submission" date="2023-11" db="UniProtKB">
        <authorList>
            <consortium name="WormBaseParasite"/>
        </authorList>
    </citation>
    <scope>IDENTIFICATION</scope>
</reference>
<dbReference type="Proteomes" id="UP000050792">
    <property type="component" value="Unassembled WGS sequence"/>
</dbReference>
<dbReference type="AlphaFoldDB" id="A0A183RKM3"/>
<protein>
    <submittedName>
        <fullName evidence="2">Cytochrome c oxidase subunit 6A1, mitochondrial</fullName>
    </submittedName>
</protein>
<sequence>MLKVSGLSVVSRRSYGLWGFTHPREGPGVRLFHKTLLILGAPVGILAVHFAFKNEHHHEEEMKENKPFISVYPREIRKLHWGDGKTYFTDHFSKTINYTPRATSPIPKSAD</sequence>
<accession>A0A183RKM3</accession>
<evidence type="ECO:0000313" key="1">
    <source>
        <dbReference type="Proteomes" id="UP000050792"/>
    </source>
</evidence>
<dbReference type="WBParaSite" id="SRDH1_62980.1">
    <property type="protein sequence ID" value="SRDH1_62980.1"/>
    <property type="gene ID" value="SRDH1_62980"/>
</dbReference>
<name>A0A183RKM3_9TREM</name>
<proteinExistence type="predicted"/>